<dbReference type="InterPro" id="IPR053896">
    <property type="entry name" value="BTN3A2-like_Ig-C"/>
</dbReference>
<dbReference type="Gene3D" id="2.60.40.10">
    <property type="entry name" value="Immunoglobulins"/>
    <property type="match status" value="1"/>
</dbReference>
<organism evidence="5 6">
    <name type="scientific">Polypterus senegalus</name>
    <name type="common">Senegal bichir</name>
    <dbReference type="NCBI Taxonomy" id="55291"/>
    <lineage>
        <taxon>Eukaryota</taxon>
        <taxon>Metazoa</taxon>
        <taxon>Chordata</taxon>
        <taxon>Craniata</taxon>
        <taxon>Vertebrata</taxon>
        <taxon>Euteleostomi</taxon>
        <taxon>Actinopterygii</taxon>
        <taxon>Polypteriformes</taxon>
        <taxon>Polypteridae</taxon>
        <taxon>Polypterus</taxon>
    </lineage>
</organism>
<evidence type="ECO:0000313" key="6">
    <source>
        <dbReference type="Proteomes" id="UP000886611"/>
    </source>
</evidence>
<dbReference type="GO" id="GO:0050852">
    <property type="term" value="P:T cell receptor signaling pathway"/>
    <property type="evidence" value="ECO:0007669"/>
    <property type="project" value="TreeGrafter"/>
</dbReference>
<sequence length="224" mass="25946">MKNGEKILRSWIFYSMSTDSVFCFACTVFGKRDNALSNCGFRTWRNLAHHLKEHKYSKGHCDNMTNWHELQRRLQTNTTIDQRQQDLMRIEIEHWKGRYSDPIVTISSSASNDSEVNFTCKSAGGYPEPKVYWSVNKMPFQDISRVNTRTSNDSKGRYSVTSILTLNVTGDVSVTCIIENERLRENRTSNEVQCQSRPLELELRLPSVAPSLDRNMGIWFCFRG</sequence>
<dbReference type="InterPro" id="IPR006580">
    <property type="entry name" value="Znf_TTF"/>
</dbReference>
<accession>A0A8X8BFE8</accession>
<name>A0A8X8BFE8_POLSE</name>
<keyword evidence="3" id="KW-0393">Immunoglobulin domain</keyword>
<dbReference type="Pfam" id="PF22705">
    <property type="entry name" value="C2-set_3"/>
    <property type="match status" value="1"/>
</dbReference>
<dbReference type="GO" id="GO:0001817">
    <property type="term" value="P:regulation of cytokine production"/>
    <property type="evidence" value="ECO:0007669"/>
    <property type="project" value="TreeGrafter"/>
</dbReference>
<dbReference type="PROSITE" id="PS50835">
    <property type="entry name" value="IG_LIKE"/>
    <property type="match status" value="1"/>
</dbReference>
<comment type="subcellular location">
    <subcellularLocation>
        <location evidence="1">Membrane</location>
    </subcellularLocation>
</comment>
<proteinExistence type="predicted"/>
<dbReference type="GO" id="GO:0005102">
    <property type="term" value="F:signaling receptor binding"/>
    <property type="evidence" value="ECO:0007669"/>
    <property type="project" value="TreeGrafter"/>
</dbReference>
<evidence type="ECO:0000259" key="4">
    <source>
        <dbReference type="PROSITE" id="PS50835"/>
    </source>
</evidence>
<comment type="caution">
    <text evidence="5">The sequence shown here is derived from an EMBL/GenBank/DDBJ whole genome shotgun (WGS) entry which is preliminary data.</text>
</comment>
<dbReference type="AlphaFoldDB" id="A0A8X8BFE8"/>
<dbReference type="PANTHER" id="PTHR24100">
    <property type="entry name" value="BUTYROPHILIN"/>
    <property type="match status" value="1"/>
</dbReference>
<feature type="non-terminal residue" evidence="5">
    <location>
        <position position="1"/>
    </location>
</feature>
<reference evidence="5 6" key="1">
    <citation type="journal article" date="2021" name="Cell">
        <title>Tracing the genetic footprints of vertebrate landing in non-teleost ray-finned fishes.</title>
        <authorList>
            <person name="Bi X."/>
            <person name="Wang K."/>
            <person name="Yang L."/>
            <person name="Pan H."/>
            <person name="Jiang H."/>
            <person name="Wei Q."/>
            <person name="Fang M."/>
            <person name="Yu H."/>
            <person name="Zhu C."/>
            <person name="Cai Y."/>
            <person name="He Y."/>
            <person name="Gan X."/>
            <person name="Zeng H."/>
            <person name="Yu D."/>
            <person name="Zhu Y."/>
            <person name="Jiang H."/>
            <person name="Qiu Q."/>
            <person name="Yang H."/>
            <person name="Zhang Y.E."/>
            <person name="Wang W."/>
            <person name="Zhu M."/>
            <person name="He S."/>
            <person name="Zhang G."/>
        </authorList>
    </citation>
    <scope>NUCLEOTIDE SEQUENCE [LARGE SCALE GENOMIC DNA]</scope>
    <source>
        <strain evidence="5">Bchr_013</strain>
    </source>
</reference>
<dbReference type="InterPro" id="IPR013783">
    <property type="entry name" value="Ig-like_fold"/>
</dbReference>
<dbReference type="PANTHER" id="PTHR24100:SF151">
    <property type="entry name" value="ICOS LIGAND"/>
    <property type="match status" value="1"/>
</dbReference>
<evidence type="ECO:0000313" key="5">
    <source>
        <dbReference type="EMBL" id="KAG2456448.1"/>
    </source>
</evidence>
<dbReference type="InterPro" id="IPR007110">
    <property type="entry name" value="Ig-like_dom"/>
</dbReference>
<dbReference type="InterPro" id="IPR050504">
    <property type="entry name" value="IgSF_BTN/MOG"/>
</dbReference>
<dbReference type="GO" id="GO:0009897">
    <property type="term" value="C:external side of plasma membrane"/>
    <property type="evidence" value="ECO:0007669"/>
    <property type="project" value="TreeGrafter"/>
</dbReference>
<protein>
    <submittedName>
        <fullName evidence="5">ZMYM5 protein</fullName>
    </submittedName>
</protein>
<keyword evidence="2" id="KW-0472">Membrane</keyword>
<keyword evidence="6" id="KW-1185">Reference proteome</keyword>
<evidence type="ECO:0000256" key="2">
    <source>
        <dbReference type="ARBA" id="ARBA00023136"/>
    </source>
</evidence>
<dbReference type="EMBL" id="JAATIS010008602">
    <property type="protein sequence ID" value="KAG2456448.1"/>
    <property type="molecule type" value="Genomic_DNA"/>
</dbReference>
<evidence type="ECO:0000256" key="1">
    <source>
        <dbReference type="ARBA" id="ARBA00004370"/>
    </source>
</evidence>
<dbReference type="SUPFAM" id="SSF48726">
    <property type="entry name" value="Immunoglobulin"/>
    <property type="match status" value="1"/>
</dbReference>
<feature type="domain" description="Ig-like" evidence="4">
    <location>
        <begin position="102"/>
        <end position="193"/>
    </location>
</feature>
<feature type="non-terminal residue" evidence="5">
    <location>
        <position position="224"/>
    </location>
</feature>
<dbReference type="Proteomes" id="UP000886611">
    <property type="component" value="Unassembled WGS sequence"/>
</dbReference>
<dbReference type="SMART" id="SM00597">
    <property type="entry name" value="ZnF_TTF"/>
    <property type="match status" value="1"/>
</dbReference>
<evidence type="ECO:0000256" key="3">
    <source>
        <dbReference type="ARBA" id="ARBA00023319"/>
    </source>
</evidence>
<dbReference type="InterPro" id="IPR036179">
    <property type="entry name" value="Ig-like_dom_sf"/>
</dbReference>
<gene>
    <name evidence="5" type="primary">Zmym5_0</name>
    <name evidence="5" type="ORF">GTO96_0012493</name>
</gene>